<sequence>MMLPLLHTMRRL</sequence>
<evidence type="ECO:0000313" key="2">
    <source>
        <dbReference type="Proteomes" id="UP000314294"/>
    </source>
</evidence>
<keyword evidence="2" id="KW-1185">Reference proteome</keyword>
<protein>
    <submittedName>
        <fullName evidence="1">Uncharacterized protein</fullName>
    </submittedName>
</protein>
<dbReference type="EMBL" id="SRLO01003698">
    <property type="protein sequence ID" value="TNN31201.1"/>
    <property type="molecule type" value="Genomic_DNA"/>
</dbReference>
<name>A0A4Z2ERI2_9TELE</name>
<organism evidence="1 2">
    <name type="scientific">Liparis tanakae</name>
    <name type="common">Tanaka's snailfish</name>
    <dbReference type="NCBI Taxonomy" id="230148"/>
    <lineage>
        <taxon>Eukaryota</taxon>
        <taxon>Metazoa</taxon>
        <taxon>Chordata</taxon>
        <taxon>Craniata</taxon>
        <taxon>Vertebrata</taxon>
        <taxon>Euteleostomi</taxon>
        <taxon>Actinopterygii</taxon>
        <taxon>Neopterygii</taxon>
        <taxon>Teleostei</taxon>
        <taxon>Neoteleostei</taxon>
        <taxon>Acanthomorphata</taxon>
        <taxon>Eupercaria</taxon>
        <taxon>Perciformes</taxon>
        <taxon>Cottioidei</taxon>
        <taxon>Cottales</taxon>
        <taxon>Liparidae</taxon>
        <taxon>Liparis</taxon>
    </lineage>
</organism>
<gene>
    <name evidence="1" type="ORF">EYF80_058647</name>
</gene>
<evidence type="ECO:0000313" key="1">
    <source>
        <dbReference type="EMBL" id="TNN31201.1"/>
    </source>
</evidence>
<accession>A0A4Z2ERI2</accession>
<proteinExistence type="predicted"/>
<reference evidence="1 2" key="1">
    <citation type="submission" date="2019-03" db="EMBL/GenBank/DDBJ databases">
        <title>First draft genome of Liparis tanakae, snailfish: a comprehensive survey of snailfish specific genes.</title>
        <authorList>
            <person name="Kim W."/>
            <person name="Song I."/>
            <person name="Jeong J.-H."/>
            <person name="Kim D."/>
            <person name="Kim S."/>
            <person name="Ryu S."/>
            <person name="Song J.Y."/>
            <person name="Lee S.K."/>
        </authorList>
    </citation>
    <scope>NUCLEOTIDE SEQUENCE [LARGE SCALE GENOMIC DNA]</scope>
    <source>
        <tissue evidence="1">Muscle</tissue>
    </source>
</reference>
<comment type="caution">
    <text evidence="1">The sequence shown here is derived from an EMBL/GenBank/DDBJ whole genome shotgun (WGS) entry which is preliminary data.</text>
</comment>
<dbReference type="Proteomes" id="UP000314294">
    <property type="component" value="Unassembled WGS sequence"/>
</dbReference>